<feature type="chain" id="PRO_5018028147" evidence="2">
    <location>
        <begin position="37"/>
        <end position="448"/>
    </location>
</feature>
<dbReference type="GO" id="GO:0015627">
    <property type="term" value="C:type II protein secretion system complex"/>
    <property type="evidence" value="ECO:0007669"/>
    <property type="project" value="TreeGrafter"/>
</dbReference>
<evidence type="ECO:0000259" key="3">
    <source>
        <dbReference type="Pfam" id="PF00263"/>
    </source>
</evidence>
<dbReference type="InterPro" id="IPR001775">
    <property type="entry name" value="GspD/PilQ"/>
</dbReference>
<gene>
    <name evidence="5" type="primary">cpaC</name>
    <name evidence="5" type="ORF">BEI_2181</name>
</gene>
<evidence type="ECO:0000256" key="1">
    <source>
        <dbReference type="RuleBase" id="RU004003"/>
    </source>
</evidence>
<evidence type="ECO:0000313" key="6">
    <source>
        <dbReference type="Proteomes" id="UP000219993"/>
    </source>
</evidence>
<dbReference type="PANTHER" id="PTHR30332">
    <property type="entry name" value="PROBABLE GENERAL SECRETION PATHWAY PROTEIN D"/>
    <property type="match status" value="1"/>
</dbReference>
<comment type="similarity">
    <text evidence="1">Belongs to the bacterial secretin family.</text>
</comment>
<dbReference type="PANTHER" id="PTHR30332:SF17">
    <property type="entry name" value="TYPE IV PILIATION SYSTEM PROTEIN DR_0774-RELATED"/>
    <property type="match status" value="1"/>
</dbReference>
<dbReference type="Pfam" id="PF13629">
    <property type="entry name" value="T2SS-T3SS_pil_N"/>
    <property type="match status" value="1"/>
</dbReference>
<keyword evidence="2" id="KW-0732">Signal</keyword>
<keyword evidence="6" id="KW-1185">Reference proteome</keyword>
<dbReference type="Pfam" id="PF00263">
    <property type="entry name" value="Secretin"/>
    <property type="match status" value="1"/>
</dbReference>
<evidence type="ECO:0000259" key="4">
    <source>
        <dbReference type="Pfam" id="PF13629"/>
    </source>
</evidence>
<dbReference type="AlphaFoldDB" id="A0A291P8H9"/>
<dbReference type="GO" id="GO:0009306">
    <property type="term" value="P:protein secretion"/>
    <property type="evidence" value="ECO:0007669"/>
    <property type="project" value="InterPro"/>
</dbReference>
<reference evidence="5 6" key="1">
    <citation type="journal article" date="2017" name="Sci. Rep.">
        <title>Revealing the Saline Adaptation Strategies of the Halophilic Bacterium Halomonas beimenensis through High-throughput Omics and Transposon Mutagenesis Approaches.</title>
        <authorList>
            <person name="Chen Y.H."/>
            <person name="Lin S.S."/>
            <person name="Shyu Y.T."/>
        </authorList>
    </citation>
    <scope>NUCLEOTIDE SEQUENCE [LARGE SCALE GENOMIC DNA]</scope>
    <source>
        <strain evidence="5 6">NTU-111</strain>
    </source>
</reference>
<dbReference type="KEGG" id="hbe:BEI_2181"/>
<protein>
    <submittedName>
        <fullName evidence="5">Type II and III secretion system protein</fullName>
    </submittedName>
</protein>
<accession>A0A291P8H9</accession>
<feature type="domain" description="Pilus formation protein N-terminal" evidence="4">
    <location>
        <begin position="40"/>
        <end position="109"/>
    </location>
</feature>
<dbReference type="RefSeq" id="WP_343835402.1">
    <property type="nucleotide sequence ID" value="NZ_BAAADT010000004.1"/>
</dbReference>
<feature type="domain" description="Type II/III secretion system secretin-like" evidence="3">
    <location>
        <begin position="241"/>
        <end position="401"/>
    </location>
</feature>
<proteinExistence type="inferred from homology"/>
<sequence length="448" mass="47812">MSSSRMRSWCPVSRPSRALLLAWLILLAGWAPPALASNEERPMTLLVGEQKRLGYGRDIVRTAVGSGGIADVQVVDARQLLVTGIGPGATSLRVWLAGRRTPQALRLEVRPAAARGLEDEYHLSLDAGVPRLAGETVSLERHDQALVRFGEAAPVDATRQSGPVQVQTDIRVVEVSRRRLESAGFFLGRDNGGNTQFAVGSTDSGSAFLNDGSVLSPISVDGGFSIIGGNANEGILGVISALRNNGFAYTLAEPSLVTLSGQSASFLAGGEFPFPSNASDGDVSVDFKEFGIRLRLTPTVLDGDRIMLKVAPEVSELDFTRAVQSSGIAVPSLSVRRTDTTIQLGDGESFIISGLVSNSTIQSVDKFPGLGDLPVLGAFFRSTRFEREEKELIMIVTPHLVSPIAAGVELGELPGEALGRYDPSFLELLFDPRDAREIERLGNVGFSR</sequence>
<dbReference type="PRINTS" id="PR00811">
    <property type="entry name" value="BCTERIALGSPD"/>
</dbReference>
<evidence type="ECO:0000256" key="2">
    <source>
        <dbReference type="SAM" id="SignalP"/>
    </source>
</evidence>
<feature type="signal peptide" evidence="2">
    <location>
        <begin position="1"/>
        <end position="36"/>
    </location>
</feature>
<dbReference type="EMBL" id="CP021435">
    <property type="protein sequence ID" value="ATJ83168.1"/>
    <property type="molecule type" value="Genomic_DNA"/>
</dbReference>
<dbReference type="Proteomes" id="UP000219993">
    <property type="component" value="Chromosome"/>
</dbReference>
<dbReference type="InterPro" id="IPR004846">
    <property type="entry name" value="T2SS/T3SS_dom"/>
</dbReference>
<dbReference type="InterPro" id="IPR032789">
    <property type="entry name" value="T2SS-T3SS_pil_N"/>
</dbReference>
<evidence type="ECO:0000313" key="5">
    <source>
        <dbReference type="EMBL" id="ATJ83168.1"/>
    </source>
</evidence>
<organism evidence="5 6">
    <name type="scientific">Halomonas beimenensis</name>
    <dbReference type="NCBI Taxonomy" id="475662"/>
    <lineage>
        <taxon>Bacteria</taxon>
        <taxon>Pseudomonadati</taxon>
        <taxon>Pseudomonadota</taxon>
        <taxon>Gammaproteobacteria</taxon>
        <taxon>Oceanospirillales</taxon>
        <taxon>Halomonadaceae</taxon>
        <taxon>Halomonas</taxon>
    </lineage>
</organism>
<name>A0A291P8H9_9GAMM</name>
<dbReference type="InterPro" id="IPR050810">
    <property type="entry name" value="Bact_Secretion_Sys_Channel"/>
</dbReference>